<name>A0ABY7F4H2_MYAAR</name>
<reference evidence="4" key="1">
    <citation type="submission" date="2022-11" db="EMBL/GenBank/DDBJ databases">
        <title>Centuries of genome instability and evolution in soft-shell clam transmissible cancer (bioRxiv).</title>
        <authorList>
            <person name="Hart S.F.M."/>
            <person name="Yonemitsu M.A."/>
            <person name="Giersch R.M."/>
            <person name="Beal B.F."/>
            <person name="Arriagada G."/>
            <person name="Davis B.W."/>
            <person name="Ostrander E.A."/>
            <person name="Goff S.P."/>
            <person name="Metzger M.J."/>
        </authorList>
    </citation>
    <scope>NUCLEOTIDE SEQUENCE</scope>
    <source>
        <strain evidence="4">MELC-2E11</strain>
        <tissue evidence="4">Siphon/mantle</tissue>
    </source>
</reference>
<dbReference type="PROSITE" id="PS00028">
    <property type="entry name" value="ZINC_FINGER_C2H2_1"/>
    <property type="match status" value="3"/>
</dbReference>
<dbReference type="InterPro" id="IPR036236">
    <property type="entry name" value="Znf_C2H2_sf"/>
</dbReference>
<keyword evidence="1" id="KW-0862">Zinc</keyword>
<feature type="compositionally biased region" description="Polar residues" evidence="2">
    <location>
        <begin position="45"/>
        <end position="57"/>
    </location>
</feature>
<dbReference type="InterPro" id="IPR050331">
    <property type="entry name" value="Zinc_finger"/>
</dbReference>
<evidence type="ECO:0000313" key="4">
    <source>
        <dbReference type="EMBL" id="WAR17103.1"/>
    </source>
</evidence>
<feature type="region of interest" description="Disordered" evidence="2">
    <location>
        <begin position="16"/>
        <end position="81"/>
    </location>
</feature>
<feature type="compositionally biased region" description="Polar residues" evidence="2">
    <location>
        <begin position="199"/>
        <end position="227"/>
    </location>
</feature>
<accession>A0ABY7F4H2</accession>
<dbReference type="Gene3D" id="3.30.160.60">
    <property type="entry name" value="Classic Zinc Finger"/>
    <property type="match status" value="4"/>
</dbReference>
<organism evidence="4 5">
    <name type="scientific">Mya arenaria</name>
    <name type="common">Soft-shell clam</name>
    <dbReference type="NCBI Taxonomy" id="6604"/>
    <lineage>
        <taxon>Eukaryota</taxon>
        <taxon>Metazoa</taxon>
        <taxon>Spiralia</taxon>
        <taxon>Lophotrochozoa</taxon>
        <taxon>Mollusca</taxon>
        <taxon>Bivalvia</taxon>
        <taxon>Autobranchia</taxon>
        <taxon>Heteroconchia</taxon>
        <taxon>Euheterodonta</taxon>
        <taxon>Imparidentia</taxon>
        <taxon>Neoheterodontei</taxon>
        <taxon>Myida</taxon>
        <taxon>Myoidea</taxon>
        <taxon>Myidae</taxon>
        <taxon>Mya</taxon>
    </lineage>
</organism>
<feature type="domain" description="C2H2-type" evidence="3">
    <location>
        <begin position="321"/>
        <end position="348"/>
    </location>
</feature>
<keyword evidence="5" id="KW-1185">Reference proteome</keyword>
<feature type="domain" description="C2H2-type" evidence="3">
    <location>
        <begin position="412"/>
        <end position="439"/>
    </location>
</feature>
<dbReference type="SMART" id="SM00355">
    <property type="entry name" value="ZnF_C2H2"/>
    <property type="match status" value="4"/>
</dbReference>
<gene>
    <name evidence="4" type="ORF">MAR_031697</name>
</gene>
<evidence type="ECO:0000259" key="3">
    <source>
        <dbReference type="PROSITE" id="PS50157"/>
    </source>
</evidence>
<proteinExistence type="predicted"/>
<evidence type="ECO:0000256" key="1">
    <source>
        <dbReference type="PROSITE-ProRule" id="PRU00042"/>
    </source>
</evidence>
<dbReference type="PANTHER" id="PTHR16515">
    <property type="entry name" value="PR DOMAIN ZINC FINGER PROTEIN"/>
    <property type="match status" value="1"/>
</dbReference>
<dbReference type="PANTHER" id="PTHR16515:SF35">
    <property type="entry name" value="FEZ FAMILY ZINC FINGER PROTEIN 2"/>
    <property type="match status" value="1"/>
</dbReference>
<dbReference type="Pfam" id="PF00096">
    <property type="entry name" value="zf-C2H2"/>
    <property type="match status" value="2"/>
</dbReference>
<dbReference type="PROSITE" id="PS50157">
    <property type="entry name" value="ZINC_FINGER_C2H2_2"/>
    <property type="match status" value="3"/>
</dbReference>
<feature type="non-terminal residue" evidence="4">
    <location>
        <position position="440"/>
    </location>
</feature>
<feature type="domain" description="C2H2-type" evidence="3">
    <location>
        <begin position="349"/>
        <end position="376"/>
    </location>
</feature>
<evidence type="ECO:0000256" key="2">
    <source>
        <dbReference type="SAM" id="MobiDB-lite"/>
    </source>
</evidence>
<feature type="region of interest" description="Disordered" evidence="2">
    <location>
        <begin position="178"/>
        <end position="229"/>
    </location>
</feature>
<evidence type="ECO:0000313" key="5">
    <source>
        <dbReference type="Proteomes" id="UP001164746"/>
    </source>
</evidence>
<keyword evidence="1" id="KW-0479">Metal-binding</keyword>
<dbReference type="Proteomes" id="UP001164746">
    <property type="component" value="Chromosome 10"/>
</dbReference>
<dbReference type="InterPro" id="IPR013087">
    <property type="entry name" value="Znf_C2H2_type"/>
</dbReference>
<sequence>MPRSFLSSGGRHYLHYEAATDDEVSNHGDETLNTSSSSDEGERFAQTSTFCTSSPSAFSKIEKVDNSDNEETLKSPPMLSPSGMPPVGFPGYFPGFYPPHFSGGVIPTAVGETKSAPSSTAMPFPNFSVSGSTKSGYTEHSPEKNMFYYVDPRIPFTNYFLNLTKLLSGTSKDYNVSSKPLGKIGGEVSRADDRDHPISSPQSNISTPEKSSAEESLSADTSKSSAESFEIDMITPSKDSEFKSDVKSSSLFLKNMMPPTLDSRFMNPFSASFLAHANSSGSPFPVVPGSSLFHPALMPFTGQSTSLRRYNPDKPAPVKKYKCDTCGKAFSRSNTLVTHKRIHTGDKPFKCEVCSRAFRQPGNLTRHRLTHTTVKPYVCPTCKKAFNSIPLFLARASNLHTHMRTHTSFKAYVCPYCGKGFHQKIDMKIHCYTHSAHAQS</sequence>
<dbReference type="EMBL" id="CP111021">
    <property type="protein sequence ID" value="WAR17103.1"/>
    <property type="molecule type" value="Genomic_DNA"/>
</dbReference>
<protein>
    <submittedName>
        <fullName evidence="4">MNM2-like protein</fullName>
    </submittedName>
</protein>
<keyword evidence="1" id="KW-0863">Zinc-finger</keyword>
<dbReference type="SUPFAM" id="SSF57667">
    <property type="entry name" value="beta-beta-alpha zinc fingers"/>
    <property type="match status" value="2"/>
</dbReference>